<keyword evidence="4 7" id="KW-1133">Transmembrane helix</keyword>
<comment type="subcellular location">
    <subcellularLocation>
        <location evidence="1">Endomembrane system</location>
        <topology evidence="1">Multi-pass membrane protein</topology>
    </subcellularLocation>
</comment>
<feature type="transmembrane region" description="Helical" evidence="7">
    <location>
        <begin position="203"/>
        <end position="223"/>
    </location>
</feature>
<feature type="transmembrane region" description="Helical" evidence="7">
    <location>
        <begin position="104"/>
        <end position="122"/>
    </location>
</feature>
<dbReference type="GO" id="GO:0016020">
    <property type="term" value="C:membrane"/>
    <property type="evidence" value="ECO:0007669"/>
    <property type="project" value="InterPro"/>
</dbReference>
<dbReference type="InterPro" id="IPR004837">
    <property type="entry name" value="NaCa_Exmemb"/>
</dbReference>
<reference evidence="9 10" key="1">
    <citation type="journal article" date="2020" name="Biotechnol. Biofuels">
        <title>New insights from the biogas microbiome by comprehensive genome-resolved metagenomics of nearly 1600 species originating from multiple anaerobic digesters.</title>
        <authorList>
            <person name="Campanaro S."/>
            <person name="Treu L."/>
            <person name="Rodriguez-R L.M."/>
            <person name="Kovalovszki A."/>
            <person name="Ziels R.M."/>
            <person name="Maus I."/>
            <person name="Zhu X."/>
            <person name="Kougias P.G."/>
            <person name="Basile A."/>
            <person name="Luo G."/>
            <person name="Schluter A."/>
            <person name="Konstantinidis K.T."/>
            <person name="Angelidaki I."/>
        </authorList>
    </citation>
    <scope>NUCLEOTIDE SEQUENCE [LARGE SCALE GENOMIC DNA]</scope>
    <source>
        <strain evidence="9">AS27yjCOA_165</strain>
    </source>
</reference>
<keyword evidence="6 7" id="KW-0472">Membrane</keyword>
<evidence type="ECO:0000256" key="6">
    <source>
        <dbReference type="ARBA" id="ARBA00023136"/>
    </source>
</evidence>
<keyword evidence="2" id="KW-0813">Transport</keyword>
<dbReference type="InterPro" id="IPR004713">
    <property type="entry name" value="CaH_exchang"/>
</dbReference>
<comment type="caution">
    <text evidence="9">The sequence shown here is derived from an EMBL/GenBank/DDBJ whole genome shotgun (WGS) entry which is preliminary data.</text>
</comment>
<feature type="domain" description="Sodium/calcium exchanger membrane region" evidence="8">
    <location>
        <begin position="6"/>
        <end position="145"/>
    </location>
</feature>
<evidence type="ECO:0000313" key="10">
    <source>
        <dbReference type="Proteomes" id="UP000526033"/>
    </source>
</evidence>
<feature type="transmembrane region" description="Helical" evidence="7">
    <location>
        <begin position="36"/>
        <end position="57"/>
    </location>
</feature>
<protein>
    <submittedName>
        <fullName evidence="9">Sodium:calcium antiporter</fullName>
    </submittedName>
</protein>
<evidence type="ECO:0000313" key="9">
    <source>
        <dbReference type="EMBL" id="NMB70100.1"/>
    </source>
</evidence>
<feature type="transmembrane region" description="Helical" evidence="7">
    <location>
        <begin position="165"/>
        <end position="183"/>
    </location>
</feature>
<feature type="transmembrane region" description="Helical" evidence="7">
    <location>
        <begin position="295"/>
        <end position="312"/>
    </location>
</feature>
<evidence type="ECO:0000256" key="4">
    <source>
        <dbReference type="ARBA" id="ARBA00022989"/>
    </source>
</evidence>
<dbReference type="InterPro" id="IPR044880">
    <property type="entry name" value="NCX_ion-bd_dom_sf"/>
</dbReference>
<feature type="transmembrane region" description="Helical" evidence="7">
    <location>
        <begin position="266"/>
        <end position="283"/>
    </location>
</feature>
<dbReference type="AlphaFoldDB" id="A0A7X9DKD4"/>
<gene>
    <name evidence="9" type="ORF">GYA27_02765</name>
</gene>
<keyword evidence="3 7" id="KW-0812">Transmembrane</keyword>
<dbReference type="GO" id="GO:0006874">
    <property type="term" value="P:intracellular calcium ion homeostasis"/>
    <property type="evidence" value="ECO:0007669"/>
    <property type="project" value="TreeGrafter"/>
</dbReference>
<evidence type="ECO:0000256" key="5">
    <source>
        <dbReference type="ARBA" id="ARBA00023065"/>
    </source>
</evidence>
<evidence type="ECO:0000259" key="8">
    <source>
        <dbReference type="Pfam" id="PF01699"/>
    </source>
</evidence>
<feature type="domain" description="Sodium/calcium exchanger membrane region" evidence="8">
    <location>
        <begin position="173"/>
        <end position="308"/>
    </location>
</feature>
<dbReference type="PANTHER" id="PTHR31503:SF22">
    <property type="entry name" value="VACUOLAR CALCIUM ION TRANSPORTER"/>
    <property type="match status" value="1"/>
</dbReference>
<dbReference type="Pfam" id="PF01699">
    <property type="entry name" value="Na_Ca_ex"/>
    <property type="match status" value="2"/>
</dbReference>
<feature type="transmembrane region" description="Helical" evidence="7">
    <location>
        <begin position="69"/>
        <end position="92"/>
    </location>
</feature>
<dbReference type="GO" id="GO:0015369">
    <property type="term" value="F:calcium:proton antiporter activity"/>
    <property type="evidence" value="ECO:0007669"/>
    <property type="project" value="TreeGrafter"/>
</dbReference>
<feature type="transmembrane region" description="Helical" evidence="7">
    <location>
        <begin position="128"/>
        <end position="145"/>
    </location>
</feature>
<dbReference type="GO" id="GO:0012505">
    <property type="term" value="C:endomembrane system"/>
    <property type="evidence" value="ECO:0007669"/>
    <property type="project" value="UniProtKB-SubCell"/>
</dbReference>
<evidence type="ECO:0000256" key="7">
    <source>
        <dbReference type="SAM" id="Phobius"/>
    </source>
</evidence>
<proteinExistence type="predicted"/>
<feature type="transmembrane region" description="Helical" evidence="7">
    <location>
        <begin position="6"/>
        <end position="24"/>
    </location>
</feature>
<evidence type="ECO:0000256" key="3">
    <source>
        <dbReference type="ARBA" id="ARBA00022692"/>
    </source>
</evidence>
<dbReference type="Proteomes" id="UP000526033">
    <property type="component" value="Unassembled WGS sequence"/>
</dbReference>
<evidence type="ECO:0000256" key="2">
    <source>
        <dbReference type="ARBA" id="ARBA00022448"/>
    </source>
</evidence>
<organism evidence="9 10">
    <name type="scientific">candidate division WWE3 bacterium</name>
    <dbReference type="NCBI Taxonomy" id="2053526"/>
    <lineage>
        <taxon>Bacteria</taxon>
        <taxon>Katanobacteria</taxon>
    </lineage>
</organism>
<dbReference type="Gene3D" id="1.20.1420.30">
    <property type="entry name" value="NCX, central ion-binding region"/>
    <property type="match status" value="1"/>
</dbReference>
<name>A0A7X9DKD4_UNCKA</name>
<dbReference type="EMBL" id="JAAZNL010000027">
    <property type="protein sequence ID" value="NMB70100.1"/>
    <property type="molecule type" value="Genomic_DNA"/>
</dbReference>
<feature type="transmembrane region" description="Helical" evidence="7">
    <location>
        <begin position="235"/>
        <end position="254"/>
    </location>
</feature>
<accession>A0A7X9DKD4</accession>
<evidence type="ECO:0000256" key="1">
    <source>
        <dbReference type="ARBA" id="ARBA00004127"/>
    </source>
</evidence>
<keyword evidence="5" id="KW-0406">Ion transport</keyword>
<dbReference type="PANTHER" id="PTHR31503">
    <property type="entry name" value="VACUOLAR CALCIUM ION TRANSPORTER"/>
    <property type="match status" value="1"/>
</dbReference>
<sequence length="313" mass="34277">MAALNILVYISSLVTIWVGANLIVDSIDRFSKKLRLSTFSVSFFVLGLLTSIPEIAVGANSVGEGKAEIFVGNLIGGIAVLFLFVVPVIAIVGNGIKISHHLSNKILISSFVVMLIPTFFVLDKRVTNFEGLLMILSYAILFYFVQRNHGVLDHGELRALEAKNFSTVDIFKVLLGVILVFIASQNLVDKTIYLAELMRIPLYYVSLILLSVGTNIPELSLGLSAVHAHKKDVAFGDYVGSACANTIIFGVLTLVNDGEVLTVNNFLPTFIILTTGLAIFFVFTKSKQDISRKEGYMLLGFYAIFSLIELLTK</sequence>